<dbReference type="AlphaFoldDB" id="A0A2G5PEX5"/>
<feature type="region of interest" description="Disordered" evidence="1">
    <location>
        <begin position="1"/>
        <end position="28"/>
    </location>
</feature>
<comment type="caution">
    <text evidence="2">The sequence shown here is derived from an EMBL/GenBank/DDBJ whole genome shotgun (WGS) entry which is preliminary data.</text>
</comment>
<proteinExistence type="predicted"/>
<evidence type="ECO:0000313" key="2">
    <source>
        <dbReference type="EMBL" id="PIB76869.1"/>
    </source>
</evidence>
<feature type="compositionally biased region" description="Low complexity" evidence="1">
    <location>
        <begin position="12"/>
        <end position="27"/>
    </location>
</feature>
<dbReference type="Proteomes" id="UP000230551">
    <property type="component" value="Unassembled WGS sequence"/>
</dbReference>
<gene>
    <name evidence="2" type="ORF">CQY22_004290</name>
</gene>
<name>A0A2G5PEX5_9MYCO</name>
<evidence type="ECO:0000256" key="1">
    <source>
        <dbReference type="SAM" id="MobiDB-lite"/>
    </source>
</evidence>
<reference evidence="2 3" key="1">
    <citation type="journal article" date="2017" name="Infect. Genet. Evol.">
        <title>The new phylogeny of the genus Mycobacterium: The old and the news.</title>
        <authorList>
            <person name="Tortoli E."/>
            <person name="Fedrizzi T."/>
            <person name="Meehan C.J."/>
            <person name="Trovato A."/>
            <person name="Grottola A."/>
            <person name="Giacobazzi E."/>
            <person name="Serpini G.F."/>
            <person name="Tagliazucchi S."/>
            <person name="Fabio A."/>
            <person name="Bettua C."/>
            <person name="Bertorelli R."/>
            <person name="Frascaro F."/>
            <person name="De Sanctis V."/>
            <person name="Pecorari M."/>
            <person name="Jousson O."/>
            <person name="Segata N."/>
            <person name="Cirillo D.M."/>
        </authorList>
    </citation>
    <scope>NUCLEOTIDE SEQUENCE [LARGE SCALE GENOMIC DNA]</scope>
    <source>
        <strain evidence="2 3">CIP1034565</strain>
    </source>
</reference>
<organism evidence="2 3">
    <name type="scientific">Mycolicibacterium brumae</name>
    <dbReference type="NCBI Taxonomy" id="85968"/>
    <lineage>
        <taxon>Bacteria</taxon>
        <taxon>Bacillati</taxon>
        <taxon>Actinomycetota</taxon>
        <taxon>Actinomycetes</taxon>
        <taxon>Mycobacteriales</taxon>
        <taxon>Mycobacteriaceae</taxon>
        <taxon>Mycolicibacterium</taxon>
    </lineage>
</organism>
<dbReference type="OrthoDB" id="4607751at2"/>
<dbReference type="STRING" id="85968.GCA_900073015_02315"/>
<sequence length="322" mass="34672">MLLTAGTLAGCDSSSEAPSSDSADLPSHAFQGVYRMKADGSKLTDLGQPSPSEDWERTYASVTDCDGDVCVAKGVRVDDSDPSKVFVDEDGEKAVASTMDYVDGAWQLVEQAEWTCSDGSIGTQTVEWRLDSTDDGQLMNGTRTDVRVASPDCIVVMEQPFTMERIGDVDPALEVDEPAEEPPFERTGPAGLTGAYMRTATVADGKDGEADRSEVNFRSFCVRNTDKCIALKTFQVDGKTWTIPLSFSKGRWSVVYGVPQMNCPGSDMTAEQFVHEQYSLPDDAGNPIKSLSGSEVATLSGACAGTSRDFQLTLERTEGSDR</sequence>
<dbReference type="RefSeq" id="WP_090589162.1">
    <property type="nucleotide sequence ID" value="NZ_CP104302.1"/>
</dbReference>
<evidence type="ECO:0000313" key="3">
    <source>
        <dbReference type="Proteomes" id="UP000230551"/>
    </source>
</evidence>
<dbReference type="EMBL" id="PDCN02000003">
    <property type="protein sequence ID" value="PIB76869.1"/>
    <property type="molecule type" value="Genomic_DNA"/>
</dbReference>
<protein>
    <submittedName>
        <fullName evidence="2">Uncharacterized protein</fullName>
    </submittedName>
</protein>
<keyword evidence="3" id="KW-1185">Reference proteome</keyword>
<accession>A0A2G5PEX5</accession>